<organism evidence="1 2">
    <name type="scientific">Coniosporium uncinatum</name>
    <dbReference type="NCBI Taxonomy" id="93489"/>
    <lineage>
        <taxon>Eukaryota</taxon>
        <taxon>Fungi</taxon>
        <taxon>Dikarya</taxon>
        <taxon>Ascomycota</taxon>
        <taxon>Pezizomycotina</taxon>
        <taxon>Dothideomycetes</taxon>
        <taxon>Dothideomycetes incertae sedis</taxon>
        <taxon>Coniosporium</taxon>
    </lineage>
</organism>
<sequence length="282" mass="29397">MSSAIVKLFVALLATGAASALPQPQVSYSSVADASSTSSSISSSTPTASSAPADPNVNNMLIADLKDAPTVIDRFKSLFVGADGKVLPPSQLAPKIIFDFAQKATAAPGARGGKTAAANIKTFPVLTDLGVSTTLGFLSACGINTPHTHPRATEFLTVAQGALDFGMVFENGLVEAGKGSAEVRGHLERFQGTVFPVGSVHYQVNPTCNDAVFVATLNSEDPGTSQIAQNFFGLRPDVVNATLGFPRSLDGRDLEGFRDRIPANLAIGVEECLRRCGIEKNM</sequence>
<evidence type="ECO:0000313" key="1">
    <source>
        <dbReference type="EMBL" id="KAK3063686.1"/>
    </source>
</evidence>
<name>A0ACC3D9C3_9PEZI</name>
<gene>
    <name evidence="1" type="ORF">LTS18_013559</name>
</gene>
<evidence type="ECO:0000313" key="2">
    <source>
        <dbReference type="Proteomes" id="UP001186974"/>
    </source>
</evidence>
<reference evidence="1" key="1">
    <citation type="submission" date="2024-09" db="EMBL/GenBank/DDBJ databases">
        <title>Black Yeasts Isolated from many extreme environments.</title>
        <authorList>
            <person name="Coleine C."/>
            <person name="Stajich J.E."/>
            <person name="Selbmann L."/>
        </authorList>
    </citation>
    <scope>NUCLEOTIDE SEQUENCE</scope>
    <source>
        <strain evidence="1">CCFEE 5737</strain>
    </source>
</reference>
<protein>
    <submittedName>
        <fullName evidence="1">Uncharacterized protein</fullName>
    </submittedName>
</protein>
<proteinExistence type="predicted"/>
<dbReference type="Proteomes" id="UP001186974">
    <property type="component" value="Unassembled WGS sequence"/>
</dbReference>
<dbReference type="EMBL" id="JAWDJW010006754">
    <property type="protein sequence ID" value="KAK3063686.1"/>
    <property type="molecule type" value="Genomic_DNA"/>
</dbReference>
<accession>A0ACC3D9C3</accession>
<keyword evidence="2" id="KW-1185">Reference proteome</keyword>
<comment type="caution">
    <text evidence="1">The sequence shown here is derived from an EMBL/GenBank/DDBJ whole genome shotgun (WGS) entry which is preliminary data.</text>
</comment>